<dbReference type="PANTHER" id="PTHR44757:SF2">
    <property type="entry name" value="BIOFILM ARCHITECTURE MAINTENANCE PROTEIN MBAA"/>
    <property type="match status" value="1"/>
</dbReference>
<dbReference type="SMART" id="SM00086">
    <property type="entry name" value="PAC"/>
    <property type="match status" value="2"/>
</dbReference>
<dbReference type="InterPro" id="IPR000160">
    <property type="entry name" value="GGDEF_dom"/>
</dbReference>
<dbReference type="Pfam" id="PF00563">
    <property type="entry name" value="EAL"/>
    <property type="match status" value="1"/>
</dbReference>
<dbReference type="PROSITE" id="PS50883">
    <property type="entry name" value="EAL"/>
    <property type="match status" value="1"/>
</dbReference>
<evidence type="ECO:0000259" key="3">
    <source>
        <dbReference type="PROSITE" id="PS50883"/>
    </source>
</evidence>
<feature type="domain" description="PAC" evidence="2">
    <location>
        <begin position="218"/>
        <end position="270"/>
    </location>
</feature>
<dbReference type="NCBIfam" id="TIGR00229">
    <property type="entry name" value="sensory_box"/>
    <property type="match status" value="2"/>
</dbReference>
<keyword evidence="6" id="KW-1185">Reference proteome</keyword>
<dbReference type="NCBIfam" id="TIGR00254">
    <property type="entry name" value="GGDEF"/>
    <property type="match status" value="1"/>
</dbReference>
<dbReference type="EMBL" id="VDMP01000013">
    <property type="protein sequence ID" value="TNM48248.1"/>
    <property type="molecule type" value="Genomic_DNA"/>
</dbReference>
<dbReference type="Pfam" id="PF00990">
    <property type="entry name" value="GGDEF"/>
    <property type="match status" value="1"/>
</dbReference>
<dbReference type="InterPro" id="IPR035919">
    <property type="entry name" value="EAL_sf"/>
</dbReference>
<dbReference type="SMART" id="SM00052">
    <property type="entry name" value="EAL"/>
    <property type="match status" value="1"/>
</dbReference>
<name>A0A5C4WIZ2_9ACTN</name>
<dbReference type="CDD" id="cd01949">
    <property type="entry name" value="GGDEF"/>
    <property type="match status" value="1"/>
</dbReference>
<feature type="domain" description="GGDEF" evidence="4">
    <location>
        <begin position="302"/>
        <end position="435"/>
    </location>
</feature>
<dbReference type="InterPro" id="IPR035965">
    <property type="entry name" value="PAS-like_dom_sf"/>
</dbReference>
<dbReference type="Gene3D" id="3.20.20.450">
    <property type="entry name" value="EAL domain"/>
    <property type="match status" value="1"/>
</dbReference>
<dbReference type="FunFam" id="3.20.20.450:FF:000001">
    <property type="entry name" value="Cyclic di-GMP phosphodiesterase yahA"/>
    <property type="match status" value="1"/>
</dbReference>
<feature type="domain" description="EAL" evidence="3">
    <location>
        <begin position="444"/>
        <end position="697"/>
    </location>
</feature>
<reference evidence="5 6" key="1">
    <citation type="journal article" date="2016" name="Int. J. Syst. Evol. Microbiol.">
        <title>Nocardioides albidus sp. nov., an actinobacterium isolated from garden soil.</title>
        <authorList>
            <person name="Singh H."/>
            <person name="Du J."/>
            <person name="Trinh H."/>
            <person name="Won K."/>
            <person name="Yang J.E."/>
            <person name="Yin C."/>
            <person name="Kook M."/>
            <person name="Yi T.H."/>
        </authorList>
    </citation>
    <scope>NUCLEOTIDE SEQUENCE [LARGE SCALE GENOMIC DNA]</scope>
    <source>
        <strain evidence="5 6">CCTCC AB 2015297</strain>
    </source>
</reference>
<dbReference type="PROSITE" id="PS50112">
    <property type="entry name" value="PAS"/>
    <property type="match status" value="2"/>
</dbReference>
<accession>A0A5C4WIZ2</accession>
<dbReference type="CDD" id="cd01948">
    <property type="entry name" value="EAL"/>
    <property type="match status" value="1"/>
</dbReference>
<proteinExistence type="predicted"/>
<dbReference type="SMART" id="SM00091">
    <property type="entry name" value="PAS"/>
    <property type="match status" value="2"/>
</dbReference>
<evidence type="ECO:0000259" key="1">
    <source>
        <dbReference type="PROSITE" id="PS50112"/>
    </source>
</evidence>
<evidence type="ECO:0000313" key="6">
    <source>
        <dbReference type="Proteomes" id="UP000313231"/>
    </source>
</evidence>
<dbReference type="PANTHER" id="PTHR44757">
    <property type="entry name" value="DIGUANYLATE CYCLASE DGCP"/>
    <property type="match status" value="1"/>
</dbReference>
<evidence type="ECO:0000313" key="5">
    <source>
        <dbReference type="EMBL" id="TNM48248.1"/>
    </source>
</evidence>
<dbReference type="Gene3D" id="3.30.70.270">
    <property type="match status" value="1"/>
</dbReference>
<dbReference type="Pfam" id="PF00989">
    <property type="entry name" value="PAS"/>
    <property type="match status" value="2"/>
</dbReference>
<dbReference type="Gene3D" id="3.30.450.20">
    <property type="entry name" value="PAS domain"/>
    <property type="match status" value="2"/>
</dbReference>
<dbReference type="InterPro" id="IPR029787">
    <property type="entry name" value="Nucleotide_cyclase"/>
</dbReference>
<dbReference type="AlphaFoldDB" id="A0A5C4WIZ2"/>
<evidence type="ECO:0000259" key="4">
    <source>
        <dbReference type="PROSITE" id="PS50887"/>
    </source>
</evidence>
<dbReference type="InterPro" id="IPR052155">
    <property type="entry name" value="Biofilm_reg_signaling"/>
</dbReference>
<feature type="domain" description="PAS" evidence="1">
    <location>
        <begin position="147"/>
        <end position="195"/>
    </location>
</feature>
<dbReference type="PROSITE" id="PS50113">
    <property type="entry name" value="PAC"/>
    <property type="match status" value="1"/>
</dbReference>
<dbReference type="Proteomes" id="UP000313231">
    <property type="component" value="Unassembled WGS sequence"/>
</dbReference>
<dbReference type="SUPFAM" id="SSF55073">
    <property type="entry name" value="Nucleotide cyclase"/>
    <property type="match status" value="1"/>
</dbReference>
<dbReference type="InterPro" id="IPR001633">
    <property type="entry name" value="EAL_dom"/>
</dbReference>
<dbReference type="GO" id="GO:0006355">
    <property type="term" value="P:regulation of DNA-templated transcription"/>
    <property type="evidence" value="ECO:0007669"/>
    <property type="project" value="InterPro"/>
</dbReference>
<evidence type="ECO:0000259" key="2">
    <source>
        <dbReference type="PROSITE" id="PS50113"/>
    </source>
</evidence>
<dbReference type="InterPro" id="IPR043128">
    <property type="entry name" value="Rev_trsase/Diguanyl_cyclase"/>
</dbReference>
<gene>
    <name evidence="5" type="ORF">FHP29_01685</name>
</gene>
<protein>
    <submittedName>
        <fullName evidence="5">EAL domain-containing protein</fullName>
    </submittedName>
</protein>
<dbReference type="InterPro" id="IPR000014">
    <property type="entry name" value="PAS"/>
</dbReference>
<feature type="domain" description="PAS" evidence="1">
    <location>
        <begin position="17"/>
        <end position="70"/>
    </location>
</feature>
<dbReference type="SMART" id="SM00267">
    <property type="entry name" value="GGDEF"/>
    <property type="match status" value="1"/>
</dbReference>
<dbReference type="PROSITE" id="PS50887">
    <property type="entry name" value="GGDEF"/>
    <property type="match status" value="1"/>
</dbReference>
<sequence>MPRSRAEGRIMLRDAIDDERLRLIIEAVPSAMVLVDASGRIVLVNSEAERSFGYPCADLLTMGVEDLMPERFRARHGRERAAYTAKPDRRAMGVGRELFGLRRDGTEMPIEIGLNPITLGEERFVLASIIDITERLRDQEAVALAREDALWRSILDTMPFAIISTDAAGLIRTANPAAAELVDRSQAELIGCSLVEIDGAQRQRYPDGTPVLAHAAGDEAEWTYRRKDGSLVPVHEWIVPLAPEDGGPGGFLVVAYDITQRIEARERIEHIVTHDSLTNLPNRSLLVRHLDHALERAERDGVELALVLIDLDQFKRINDSLGHHIGDELLIVVAERLLAWTRADDMVARLGGDEFVIVLEDLVPGTDLERRLEELMTDVLAPVVVHGYELAVTGSLGGACFPADGRDAATLLKYVDIAMYQAKAAGRNGICWFEPQMLVDNNDRLSLSAALRQALELDELSLVYQPQVDLASGEVVGVEALARWISPTLGAVPPDRFIPVAEDGGMITQLGGWVLTTACTALARMQEQLGRPLRLAVNVSPRQLRGRAWLEEIASAIETAGIEPSQLEVEITEGLLIEDHGDVVAMLESLRSLGVSIVVDDFGRGYSSLAYLTRFPIDKLKIDRSFVQEISVAENAAIVDAIIVMAHALGMTVVAEGVETEAQERYLRERGCDEVQGYLYSPGVPAGSLDMVARAISRD</sequence>
<dbReference type="InterPro" id="IPR001610">
    <property type="entry name" value="PAC"/>
</dbReference>
<dbReference type="InterPro" id="IPR013767">
    <property type="entry name" value="PAS_fold"/>
</dbReference>
<dbReference type="SUPFAM" id="SSF55785">
    <property type="entry name" value="PYP-like sensor domain (PAS domain)"/>
    <property type="match status" value="2"/>
</dbReference>
<dbReference type="CDD" id="cd00130">
    <property type="entry name" value="PAS"/>
    <property type="match status" value="2"/>
</dbReference>
<comment type="caution">
    <text evidence="5">The sequence shown here is derived from an EMBL/GenBank/DDBJ whole genome shotgun (WGS) entry which is preliminary data.</text>
</comment>
<organism evidence="5 6">
    <name type="scientific">Nocardioides albidus</name>
    <dbReference type="NCBI Taxonomy" id="1517589"/>
    <lineage>
        <taxon>Bacteria</taxon>
        <taxon>Bacillati</taxon>
        <taxon>Actinomycetota</taxon>
        <taxon>Actinomycetes</taxon>
        <taxon>Propionibacteriales</taxon>
        <taxon>Nocardioidaceae</taxon>
        <taxon>Nocardioides</taxon>
    </lineage>
</organism>
<dbReference type="SUPFAM" id="SSF141868">
    <property type="entry name" value="EAL domain-like"/>
    <property type="match status" value="1"/>
</dbReference>
<dbReference type="InterPro" id="IPR000700">
    <property type="entry name" value="PAS-assoc_C"/>
</dbReference>